<reference evidence="2 3" key="1">
    <citation type="journal article" date="2021" name="Environ. Microbiol.">
        <title>Gene family expansions and transcriptome signatures uncover fungal adaptations to wood decay.</title>
        <authorList>
            <person name="Hage H."/>
            <person name="Miyauchi S."/>
            <person name="Viragh M."/>
            <person name="Drula E."/>
            <person name="Min B."/>
            <person name="Chaduli D."/>
            <person name="Navarro D."/>
            <person name="Favel A."/>
            <person name="Norest M."/>
            <person name="Lesage-Meessen L."/>
            <person name="Balint B."/>
            <person name="Merenyi Z."/>
            <person name="de Eugenio L."/>
            <person name="Morin E."/>
            <person name="Martinez A.T."/>
            <person name="Baldrian P."/>
            <person name="Stursova M."/>
            <person name="Martinez M.J."/>
            <person name="Novotny C."/>
            <person name="Magnuson J.K."/>
            <person name="Spatafora J.W."/>
            <person name="Maurice S."/>
            <person name="Pangilinan J."/>
            <person name="Andreopoulos W."/>
            <person name="LaButti K."/>
            <person name="Hundley H."/>
            <person name="Na H."/>
            <person name="Kuo A."/>
            <person name="Barry K."/>
            <person name="Lipzen A."/>
            <person name="Henrissat B."/>
            <person name="Riley R."/>
            <person name="Ahrendt S."/>
            <person name="Nagy L.G."/>
            <person name="Grigoriev I.V."/>
            <person name="Martin F."/>
            <person name="Rosso M.N."/>
        </authorList>
    </citation>
    <scope>NUCLEOTIDE SEQUENCE [LARGE SCALE GENOMIC DNA]</scope>
    <source>
        <strain evidence="2 3">CIRM-BRFM 1785</strain>
    </source>
</reference>
<protein>
    <submittedName>
        <fullName evidence="2">Uncharacterized protein</fullName>
    </submittedName>
</protein>
<feature type="compositionally biased region" description="Basic and acidic residues" evidence="1">
    <location>
        <begin position="692"/>
        <end position="701"/>
    </location>
</feature>
<evidence type="ECO:0000313" key="2">
    <source>
        <dbReference type="EMBL" id="KAH9835319.1"/>
    </source>
</evidence>
<keyword evidence="3" id="KW-1185">Reference proteome</keyword>
<name>A0ABQ8KCJ4_9APHY</name>
<proteinExistence type="predicted"/>
<dbReference type="Proteomes" id="UP000814176">
    <property type="component" value="Unassembled WGS sequence"/>
</dbReference>
<feature type="compositionally biased region" description="Basic and acidic residues" evidence="1">
    <location>
        <begin position="627"/>
        <end position="637"/>
    </location>
</feature>
<feature type="compositionally biased region" description="Acidic residues" evidence="1">
    <location>
        <begin position="702"/>
        <end position="714"/>
    </location>
</feature>
<feature type="region of interest" description="Disordered" evidence="1">
    <location>
        <begin position="1"/>
        <end position="66"/>
    </location>
</feature>
<feature type="region of interest" description="Disordered" evidence="1">
    <location>
        <begin position="173"/>
        <end position="215"/>
    </location>
</feature>
<dbReference type="RefSeq" id="XP_047777752.1">
    <property type="nucleotide sequence ID" value="XM_047924112.1"/>
</dbReference>
<gene>
    <name evidence="2" type="ORF">C8Q71DRAFT_765179</name>
</gene>
<feature type="compositionally biased region" description="Low complexity" evidence="1">
    <location>
        <begin position="529"/>
        <end position="553"/>
    </location>
</feature>
<sequence>MVKHALEIPSSSATPPSKRARFEPGTSSPTRRYLPSASDSSPYTRYSFPSSGTGTSTPYSIPSDSPSNPFGLQRALLALKLPRPLGFAKHLALRFQLVYEPPRRDVKGKGKARVGHYDIGGDVDEADLARTLAEELDNVHRVVQVPTNYTLRHLHKLILWLFASDARWERPAGAKLPTRHRRSSRLKEHKVPSSNGQRRTRSAHDGRARGKRRVAEVEEPAFAPRPAIGTDIPPSWAGHVFDVRDDVQLYTPSYRPGVIKRNAGRVRVRLSSVRDRQLFPDFGDDALVGASSRYASSAASTSGAWDEGEELDVISVPETSFEEDADDLSGDDAEGDGKGATEWVWEAEDDYTVGHIWPDGPDLTKGIIYHHLPGVSIHITQNSSKLMPRKGVGNQPFVFRWKGSARGAIRIAHLSTPSTSLDSLPSLACLSDEVFEDETDTDELRLRRWNHLDAFARFLSQEEERERTLRRQRTRTLPPGLSDAGFSSPPYARLDRLHSPLPPSSPPRYSSSPTHPGPSNSSPPLFAFPSLESPQSSPRRPRTSPLRRTFSPRARARTLSYPLSSPGMRSTLSTLPLTTPFPAHPLLARRVRRASNRLTRITRSGLKEMGSSEEEDEGKRKKQSSKGKREEEAEEGGRILVVDSDGGEDVDGEGIDGPNEDVEFDGDSLFADGEVGDLQSDGFWSEMGGLGSEHDQWIGEGREEDWDPFGEAEV</sequence>
<dbReference type="GeneID" id="72004844"/>
<accession>A0ABQ8KCJ4</accession>
<evidence type="ECO:0000313" key="3">
    <source>
        <dbReference type="Proteomes" id="UP000814176"/>
    </source>
</evidence>
<feature type="compositionally biased region" description="Acidic residues" evidence="1">
    <location>
        <begin position="645"/>
        <end position="666"/>
    </location>
</feature>
<dbReference type="EMBL" id="JADCUA010000013">
    <property type="protein sequence ID" value="KAH9835319.1"/>
    <property type="molecule type" value="Genomic_DNA"/>
</dbReference>
<feature type="compositionally biased region" description="Basic and acidic residues" evidence="1">
    <location>
        <begin position="202"/>
        <end position="215"/>
    </location>
</feature>
<organism evidence="2 3">
    <name type="scientific">Rhodofomes roseus</name>
    <dbReference type="NCBI Taxonomy" id="34475"/>
    <lineage>
        <taxon>Eukaryota</taxon>
        <taxon>Fungi</taxon>
        <taxon>Dikarya</taxon>
        <taxon>Basidiomycota</taxon>
        <taxon>Agaricomycotina</taxon>
        <taxon>Agaricomycetes</taxon>
        <taxon>Polyporales</taxon>
        <taxon>Rhodofomes</taxon>
    </lineage>
</organism>
<evidence type="ECO:0000256" key="1">
    <source>
        <dbReference type="SAM" id="MobiDB-lite"/>
    </source>
</evidence>
<feature type="compositionally biased region" description="Low complexity" evidence="1">
    <location>
        <begin position="46"/>
        <end position="63"/>
    </location>
</feature>
<feature type="region of interest" description="Disordered" evidence="1">
    <location>
        <begin position="598"/>
        <end position="714"/>
    </location>
</feature>
<comment type="caution">
    <text evidence="2">The sequence shown here is derived from an EMBL/GenBank/DDBJ whole genome shotgun (WGS) entry which is preliminary data.</text>
</comment>
<feature type="region of interest" description="Disordered" evidence="1">
    <location>
        <begin position="463"/>
        <end position="576"/>
    </location>
</feature>